<reference evidence="5" key="1">
    <citation type="journal article" date="2019" name="Int. J. Syst. Evol. Microbiol.">
        <title>The Global Catalogue of Microorganisms (GCM) 10K type strain sequencing project: providing services to taxonomists for standard genome sequencing and annotation.</title>
        <authorList>
            <consortium name="The Broad Institute Genomics Platform"/>
            <consortium name="The Broad Institute Genome Sequencing Center for Infectious Disease"/>
            <person name="Wu L."/>
            <person name="Ma J."/>
        </authorList>
    </citation>
    <scope>NUCLEOTIDE SEQUENCE [LARGE SCALE GENOMIC DNA]</scope>
    <source>
        <strain evidence="5">JCM 17986</strain>
    </source>
</reference>
<gene>
    <name evidence="4" type="ORF">GCM10023205_13650</name>
</gene>
<dbReference type="NCBIfam" id="TIGR00534">
    <property type="entry name" value="OpcA"/>
    <property type="match status" value="1"/>
</dbReference>
<comment type="caution">
    <text evidence="4">The sequence shown here is derived from an EMBL/GenBank/DDBJ whole genome shotgun (WGS) entry which is preliminary data.</text>
</comment>
<organism evidence="4 5">
    <name type="scientific">Yinghuangia aomiensis</name>
    <dbReference type="NCBI Taxonomy" id="676205"/>
    <lineage>
        <taxon>Bacteria</taxon>
        <taxon>Bacillati</taxon>
        <taxon>Actinomycetota</taxon>
        <taxon>Actinomycetes</taxon>
        <taxon>Kitasatosporales</taxon>
        <taxon>Streptomycetaceae</taxon>
        <taxon>Yinghuangia</taxon>
    </lineage>
</organism>
<dbReference type="InterPro" id="IPR046802">
    <property type="entry name" value="OpcA_G6PD_C"/>
</dbReference>
<feature type="compositionally biased region" description="Basic and acidic residues" evidence="1">
    <location>
        <begin position="361"/>
        <end position="377"/>
    </location>
</feature>
<feature type="domain" description="Glucose-6-phosphate dehydrogenase assembly protein OpcA N-terminal" evidence="2">
    <location>
        <begin position="51"/>
        <end position="152"/>
    </location>
</feature>
<evidence type="ECO:0008006" key="6">
    <source>
        <dbReference type="Google" id="ProtNLM"/>
    </source>
</evidence>
<feature type="domain" description="Glucose-6-phosphate dehydrogenase assembly protein OpcA C-terminal" evidence="3">
    <location>
        <begin position="165"/>
        <end position="293"/>
    </location>
</feature>
<dbReference type="RefSeq" id="WP_345674380.1">
    <property type="nucleotide sequence ID" value="NZ_BAABHS010000004.1"/>
</dbReference>
<evidence type="ECO:0000256" key="1">
    <source>
        <dbReference type="SAM" id="MobiDB-lite"/>
    </source>
</evidence>
<evidence type="ECO:0000313" key="5">
    <source>
        <dbReference type="Proteomes" id="UP001500466"/>
    </source>
</evidence>
<evidence type="ECO:0000313" key="4">
    <source>
        <dbReference type="EMBL" id="GAA4953546.1"/>
    </source>
</evidence>
<accession>A0ABP9H131</accession>
<feature type="compositionally biased region" description="Low complexity" evidence="1">
    <location>
        <begin position="351"/>
        <end position="360"/>
    </location>
</feature>
<dbReference type="Proteomes" id="UP001500466">
    <property type="component" value="Unassembled WGS sequence"/>
</dbReference>
<name>A0ABP9H131_9ACTN</name>
<keyword evidence="5" id="KW-1185">Reference proteome</keyword>
<sequence length="423" mass="43526">MMIDLTDTKSSAVNAALVSARHAIGSPALGMVLTLVIVTDESTQYDAMKAATEAAREHPSRILVVIGRPGADIHPRLDAEVRVGDQGAGETVVLRLHGELADHAESVVLPLLLPDAPVVVWWPGKAPETPSADPLGILAQRRITDAVAAPRRPDWLEIRASGYTPGDTDLAWTRTTTWRSLLAAALDQRYDRITGAAVEAKAGNPSAELLALWLSDRLGVPVERVVTAGPGITATRLVTGSGEIAVTRPDGVLATLTTPGQPDRHVALKRRDAAELIAEELRRLDPDDVYATTLAHAAAEAKAAGGSVVASPAATAAHAQEAETIAVIAAPGASTMADSADMVSDAAADAGERAIAAAHRASADEAEQPHAKKETAKKAPAKRTPARGSGGSSGSSGSAGSAAKKTAKPRSSGTVRKRTGGSS</sequence>
<dbReference type="PANTHER" id="PTHR38658">
    <property type="entry name" value="OXPP CYCLE PROTEIN OPCA-RELATED"/>
    <property type="match status" value="1"/>
</dbReference>
<proteinExistence type="predicted"/>
<evidence type="ECO:0000259" key="3">
    <source>
        <dbReference type="Pfam" id="PF20171"/>
    </source>
</evidence>
<dbReference type="Pfam" id="PF20171">
    <property type="entry name" value="OpcA_G6PD_C"/>
    <property type="match status" value="1"/>
</dbReference>
<dbReference type="Pfam" id="PF10128">
    <property type="entry name" value="OpcA_G6PD_assem"/>
    <property type="match status" value="1"/>
</dbReference>
<dbReference type="InterPro" id="IPR004555">
    <property type="entry name" value="G6PDH_assembly_OpcA"/>
</dbReference>
<dbReference type="PANTHER" id="PTHR38658:SF1">
    <property type="entry name" value="OXPP CYCLE PROTEIN OPCA-RELATED"/>
    <property type="match status" value="1"/>
</dbReference>
<protein>
    <recommendedName>
        <fullName evidence="6">Glucose-6-phosphate dehydrogenase assembly protein OpcA</fullName>
    </recommendedName>
</protein>
<dbReference type="EMBL" id="BAABHS010000004">
    <property type="protein sequence ID" value="GAA4953546.1"/>
    <property type="molecule type" value="Genomic_DNA"/>
</dbReference>
<feature type="region of interest" description="Disordered" evidence="1">
    <location>
        <begin position="351"/>
        <end position="423"/>
    </location>
</feature>
<dbReference type="InterPro" id="IPR046801">
    <property type="entry name" value="OpcA_G6PD_N"/>
</dbReference>
<evidence type="ECO:0000259" key="2">
    <source>
        <dbReference type="Pfam" id="PF10128"/>
    </source>
</evidence>